<sequence>MPSRASTSNQSGGSTSNTSRTSVPDSMIQPIVADLQLAWSVTILTRYSNNVI</sequence>
<gene>
    <name evidence="2" type="ORF">GMARGA_LOCUS15546</name>
</gene>
<protein>
    <submittedName>
        <fullName evidence="2">39200_t:CDS:1</fullName>
    </submittedName>
</protein>
<comment type="caution">
    <text evidence="2">The sequence shown here is derived from an EMBL/GenBank/DDBJ whole genome shotgun (WGS) entry which is preliminary data.</text>
</comment>
<feature type="region of interest" description="Disordered" evidence="1">
    <location>
        <begin position="1"/>
        <end position="25"/>
    </location>
</feature>
<feature type="compositionally biased region" description="Low complexity" evidence="1">
    <location>
        <begin position="1"/>
        <end position="22"/>
    </location>
</feature>
<name>A0ABN7V894_GIGMA</name>
<evidence type="ECO:0000313" key="3">
    <source>
        <dbReference type="Proteomes" id="UP000789901"/>
    </source>
</evidence>
<accession>A0ABN7V894</accession>
<dbReference type="EMBL" id="CAJVQB010010755">
    <property type="protein sequence ID" value="CAG8742583.1"/>
    <property type="molecule type" value="Genomic_DNA"/>
</dbReference>
<organism evidence="2 3">
    <name type="scientific">Gigaspora margarita</name>
    <dbReference type="NCBI Taxonomy" id="4874"/>
    <lineage>
        <taxon>Eukaryota</taxon>
        <taxon>Fungi</taxon>
        <taxon>Fungi incertae sedis</taxon>
        <taxon>Mucoromycota</taxon>
        <taxon>Glomeromycotina</taxon>
        <taxon>Glomeromycetes</taxon>
        <taxon>Diversisporales</taxon>
        <taxon>Gigasporaceae</taxon>
        <taxon>Gigaspora</taxon>
    </lineage>
</organism>
<reference evidence="2 3" key="1">
    <citation type="submission" date="2021-06" db="EMBL/GenBank/DDBJ databases">
        <authorList>
            <person name="Kallberg Y."/>
            <person name="Tangrot J."/>
            <person name="Rosling A."/>
        </authorList>
    </citation>
    <scope>NUCLEOTIDE SEQUENCE [LARGE SCALE GENOMIC DNA]</scope>
    <source>
        <strain evidence="2 3">120-4 pot B 10/14</strain>
    </source>
</reference>
<proteinExistence type="predicted"/>
<keyword evidence="3" id="KW-1185">Reference proteome</keyword>
<evidence type="ECO:0000313" key="2">
    <source>
        <dbReference type="EMBL" id="CAG8742583.1"/>
    </source>
</evidence>
<dbReference type="Proteomes" id="UP000789901">
    <property type="component" value="Unassembled WGS sequence"/>
</dbReference>
<evidence type="ECO:0000256" key="1">
    <source>
        <dbReference type="SAM" id="MobiDB-lite"/>
    </source>
</evidence>